<protein>
    <submittedName>
        <fullName evidence="2">Riboflavin biosynthesis protein RibD</fullName>
    </submittedName>
</protein>
<dbReference type="PANTHER" id="PTHR38011">
    <property type="entry name" value="DIHYDROFOLATE REDUCTASE FAMILY PROTEIN (AFU_ORTHOLOGUE AFUA_8G06820)"/>
    <property type="match status" value="1"/>
</dbReference>
<organism evidence="2 3">
    <name type="scientific">Kribbella albertanoniae</name>
    <dbReference type="NCBI Taxonomy" id="1266829"/>
    <lineage>
        <taxon>Bacteria</taxon>
        <taxon>Bacillati</taxon>
        <taxon>Actinomycetota</taxon>
        <taxon>Actinomycetes</taxon>
        <taxon>Propionibacteriales</taxon>
        <taxon>Kribbellaceae</taxon>
        <taxon>Kribbella</taxon>
    </lineage>
</organism>
<evidence type="ECO:0000313" key="3">
    <source>
        <dbReference type="Proteomes" id="UP000295075"/>
    </source>
</evidence>
<dbReference type="GO" id="GO:0008703">
    <property type="term" value="F:5-amino-6-(5-phosphoribosylamino)uracil reductase activity"/>
    <property type="evidence" value="ECO:0007669"/>
    <property type="project" value="InterPro"/>
</dbReference>
<evidence type="ECO:0000259" key="1">
    <source>
        <dbReference type="Pfam" id="PF01872"/>
    </source>
</evidence>
<dbReference type="InterPro" id="IPR002734">
    <property type="entry name" value="RibDG_C"/>
</dbReference>
<sequence>MTNRLVTANLALSLDGHYHGAGGPQDFAPFMPFVATDVARDQMSRIWESATTALLGRNSAEGFLGFWSSVADDENADARDRGYAKWLVDVEKVVLSSTLTEAPGNHARIVNAPAAAVVADLKASGSGDILVNSAPTVIKSLLADDLIDRLYLTVVPVITGGGARLFETGLPATTWALTHHQAGPTGEQALTYDRIR</sequence>
<keyword evidence="3" id="KW-1185">Reference proteome</keyword>
<dbReference type="OrthoDB" id="8419056at2"/>
<reference evidence="2 3" key="1">
    <citation type="submission" date="2019-03" db="EMBL/GenBank/DDBJ databases">
        <title>Draft genome sequences of novel Actinobacteria.</title>
        <authorList>
            <person name="Sahin N."/>
            <person name="Ay H."/>
            <person name="Saygin H."/>
        </authorList>
    </citation>
    <scope>NUCLEOTIDE SEQUENCE [LARGE SCALE GENOMIC DNA]</scope>
    <source>
        <strain evidence="2 3">JCM 30547</strain>
    </source>
</reference>
<comment type="caution">
    <text evidence="2">The sequence shown here is derived from an EMBL/GenBank/DDBJ whole genome shotgun (WGS) entry which is preliminary data.</text>
</comment>
<gene>
    <name evidence="2" type="ORF">E1261_20740</name>
</gene>
<dbReference type="PANTHER" id="PTHR38011:SF2">
    <property type="entry name" value="BIFUNCTIONAL DEAMINASE-REDUCTASE DOMAIN PROTEIN"/>
    <property type="match status" value="1"/>
</dbReference>
<dbReference type="AlphaFoldDB" id="A0A4R4PYB1"/>
<dbReference type="GO" id="GO:0009231">
    <property type="term" value="P:riboflavin biosynthetic process"/>
    <property type="evidence" value="ECO:0007669"/>
    <property type="project" value="InterPro"/>
</dbReference>
<dbReference type="InterPro" id="IPR050765">
    <property type="entry name" value="Riboflavin_Biosynth_HTPR"/>
</dbReference>
<dbReference type="Pfam" id="PF01872">
    <property type="entry name" value="RibD_C"/>
    <property type="match status" value="1"/>
</dbReference>
<dbReference type="EMBL" id="SMKA01000094">
    <property type="protein sequence ID" value="TDC27403.1"/>
    <property type="molecule type" value="Genomic_DNA"/>
</dbReference>
<accession>A0A4R4PYB1</accession>
<evidence type="ECO:0000313" key="2">
    <source>
        <dbReference type="EMBL" id="TDC27403.1"/>
    </source>
</evidence>
<dbReference type="RefSeq" id="WP_132408879.1">
    <property type="nucleotide sequence ID" value="NZ_SMKA01000094.1"/>
</dbReference>
<dbReference type="InterPro" id="IPR024072">
    <property type="entry name" value="DHFR-like_dom_sf"/>
</dbReference>
<dbReference type="SUPFAM" id="SSF53597">
    <property type="entry name" value="Dihydrofolate reductase-like"/>
    <property type="match status" value="1"/>
</dbReference>
<proteinExistence type="predicted"/>
<feature type="domain" description="Bacterial bifunctional deaminase-reductase C-terminal" evidence="1">
    <location>
        <begin position="5"/>
        <end position="185"/>
    </location>
</feature>
<dbReference type="Gene3D" id="3.40.430.10">
    <property type="entry name" value="Dihydrofolate Reductase, subunit A"/>
    <property type="match status" value="1"/>
</dbReference>
<name>A0A4R4PYB1_9ACTN</name>
<dbReference type="Proteomes" id="UP000295075">
    <property type="component" value="Unassembled WGS sequence"/>
</dbReference>